<dbReference type="PANTHER" id="PTHR22550">
    <property type="entry name" value="SPORE GERMINATION PROTEIN"/>
    <property type="match status" value="1"/>
</dbReference>
<dbReference type="PROSITE" id="PS50234">
    <property type="entry name" value="VWFA"/>
    <property type="match status" value="1"/>
</dbReference>
<feature type="transmembrane region" description="Helical" evidence="5">
    <location>
        <begin position="63"/>
        <end position="80"/>
    </location>
</feature>
<comment type="caution">
    <text evidence="7">The sequence shown here is derived from an EMBL/GenBank/DDBJ whole genome shotgun (WGS) entry which is preliminary data.</text>
</comment>
<dbReference type="EMBL" id="MBUA01000032">
    <property type="protein sequence ID" value="MBC6493203.1"/>
    <property type="molecule type" value="Genomic_DNA"/>
</dbReference>
<dbReference type="Pfam" id="PF00092">
    <property type="entry name" value="VWA"/>
    <property type="match status" value="1"/>
</dbReference>
<evidence type="ECO:0000256" key="5">
    <source>
        <dbReference type="SAM" id="Phobius"/>
    </source>
</evidence>
<dbReference type="Proteomes" id="UP000765802">
    <property type="component" value="Unassembled WGS sequence"/>
</dbReference>
<name>A0ABR7MDU6_9BACT</name>
<evidence type="ECO:0000256" key="4">
    <source>
        <dbReference type="ARBA" id="ARBA00023136"/>
    </source>
</evidence>
<accession>A0ABR7MDU6</accession>
<feature type="domain" description="VWFA" evidence="6">
    <location>
        <begin position="97"/>
        <end position="290"/>
    </location>
</feature>
<keyword evidence="3 5" id="KW-1133">Transmembrane helix</keyword>
<dbReference type="InterPro" id="IPR033881">
    <property type="entry name" value="vWA_BatA_type"/>
</dbReference>
<keyword evidence="2 5" id="KW-0812">Transmembrane</keyword>
<keyword evidence="1" id="KW-1003">Cell membrane</keyword>
<keyword evidence="8" id="KW-1185">Reference proteome</keyword>
<dbReference type="Gene3D" id="3.40.50.410">
    <property type="entry name" value="von Willebrand factor, type A domain"/>
    <property type="match status" value="1"/>
</dbReference>
<protein>
    <submittedName>
        <fullName evidence="7">Aerotolerance regulator BatA</fullName>
    </submittedName>
</protein>
<sequence length="336" mass="37514">MITRYFENISFAWPWILWLLLLVPMLAWWYWKRSPGKRATVIISTNSAFERGSRGWKARLSRLPFVFRLLSLVFIIMALARPQTKFDEEQVKGEGVDIIICIDVSGSMLAQDFTPNRLEAAKEVAANFVDSRKTDRLGVVIFSGESFTLCPLTTDKAVLKSQIYSIQSGLLEDGTAIGSGLATSSDRLRTSESKSKVVILLTDGENNGGQIPPVTAKEIAKKLGIRVYTIGVGSEGFASIPVQGSDGRVSMQREKVNIDEKLLTEIATETGGKYFRAADNEGLARVYSEIDQLEKSTVEVTAIHRFTERFLPLVLAAGFFLFLEWVLRLTLFKKFP</sequence>
<proteinExistence type="predicted"/>
<dbReference type="InterPro" id="IPR024163">
    <property type="entry name" value="Aerotolerance_reg_N"/>
</dbReference>
<keyword evidence="4 5" id="KW-0472">Membrane</keyword>
<evidence type="ECO:0000259" key="6">
    <source>
        <dbReference type="PROSITE" id="PS50234"/>
    </source>
</evidence>
<evidence type="ECO:0000313" key="8">
    <source>
        <dbReference type="Proteomes" id="UP000765802"/>
    </source>
</evidence>
<dbReference type="SUPFAM" id="SSF53300">
    <property type="entry name" value="vWA-like"/>
    <property type="match status" value="1"/>
</dbReference>
<dbReference type="InterPro" id="IPR002035">
    <property type="entry name" value="VWF_A"/>
</dbReference>
<evidence type="ECO:0000256" key="1">
    <source>
        <dbReference type="ARBA" id="ARBA00022475"/>
    </source>
</evidence>
<dbReference type="Pfam" id="PF07584">
    <property type="entry name" value="BatA"/>
    <property type="match status" value="1"/>
</dbReference>
<evidence type="ECO:0000313" key="7">
    <source>
        <dbReference type="EMBL" id="MBC6493203.1"/>
    </source>
</evidence>
<evidence type="ECO:0000256" key="2">
    <source>
        <dbReference type="ARBA" id="ARBA00022692"/>
    </source>
</evidence>
<dbReference type="InterPro" id="IPR036465">
    <property type="entry name" value="vWFA_dom_sf"/>
</dbReference>
<dbReference type="RefSeq" id="WP_187258523.1">
    <property type="nucleotide sequence ID" value="NZ_JBHULF010000009.1"/>
</dbReference>
<dbReference type="InterPro" id="IPR050768">
    <property type="entry name" value="UPF0353/GerABKA_families"/>
</dbReference>
<feature type="transmembrane region" description="Helical" evidence="5">
    <location>
        <begin position="310"/>
        <end position="331"/>
    </location>
</feature>
<reference evidence="7 8" key="1">
    <citation type="submission" date="2016-07" db="EMBL/GenBank/DDBJ databases">
        <title>Genome analysis of Flavihumibacter stibioxidans YS-17.</title>
        <authorList>
            <person name="Shi K."/>
            <person name="Han Y."/>
            <person name="Wang G."/>
        </authorList>
    </citation>
    <scope>NUCLEOTIDE SEQUENCE [LARGE SCALE GENOMIC DNA]</scope>
    <source>
        <strain evidence="7 8">YS-17</strain>
    </source>
</reference>
<gene>
    <name evidence="7" type="ORF">BC349_19280</name>
</gene>
<dbReference type="SMART" id="SM00327">
    <property type="entry name" value="VWA"/>
    <property type="match status" value="1"/>
</dbReference>
<dbReference type="PANTHER" id="PTHR22550:SF5">
    <property type="entry name" value="LEUCINE ZIPPER PROTEIN 4"/>
    <property type="match status" value="1"/>
</dbReference>
<organism evidence="7 8">
    <name type="scientific">Flavihumibacter stibioxidans</name>
    <dbReference type="NCBI Taxonomy" id="1834163"/>
    <lineage>
        <taxon>Bacteria</taxon>
        <taxon>Pseudomonadati</taxon>
        <taxon>Bacteroidota</taxon>
        <taxon>Chitinophagia</taxon>
        <taxon>Chitinophagales</taxon>
        <taxon>Chitinophagaceae</taxon>
        <taxon>Flavihumibacter</taxon>
    </lineage>
</organism>
<feature type="transmembrane region" description="Helical" evidence="5">
    <location>
        <begin position="12"/>
        <end position="31"/>
    </location>
</feature>
<evidence type="ECO:0000256" key="3">
    <source>
        <dbReference type="ARBA" id="ARBA00022989"/>
    </source>
</evidence>
<dbReference type="CDD" id="cd01467">
    <property type="entry name" value="vWA_BatA_type"/>
    <property type="match status" value="1"/>
</dbReference>